<name>A0ABM7MF75_9GAMM</name>
<reference evidence="1" key="1">
    <citation type="journal article" date="2022" name="Arch. Microbiol.">
        <title>Thiomicrorhabdus immobilis sp. nov., a mesophilic sulfur-oxidizing bacterium isolated from sediment of a brackish lake in northern Japan.</title>
        <authorList>
            <person name="Kojima H."/>
            <person name="Mochizuki J."/>
            <person name="Kanda M."/>
            <person name="Watanabe T."/>
            <person name="Fukui M."/>
        </authorList>
    </citation>
    <scope>NUCLEOTIDE SEQUENCE</scope>
    <source>
        <strain evidence="1">Am19</strain>
    </source>
</reference>
<gene>
    <name evidence="1" type="ORF">THMIRHAM_18600</name>
</gene>
<accession>A0ABM7MF75</accession>
<protein>
    <submittedName>
        <fullName evidence="1">Uncharacterized protein</fullName>
    </submittedName>
</protein>
<evidence type="ECO:0000313" key="1">
    <source>
        <dbReference type="EMBL" id="BCN94075.1"/>
    </source>
</evidence>
<dbReference type="Proteomes" id="UP001054820">
    <property type="component" value="Chromosome"/>
</dbReference>
<evidence type="ECO:0000313" key="2">
    <source>
        <dbReference type="Proteomes" id="UP001054820"/>
    </source>
</evidence>
<keyword evidence="2" id="KW-1185">Reference proteome</keyword>
<proteinExistence type="predicted"/>
<organism evidence="1 2">
    <name type="scientific">Thiomicrorhabdus immobilis</name>
    <dbReference type="NCBI Taxonomy" id="2791037"/>
    <lineage>
        <taxon>Bacteria</taxon>
        <taxon>Pseudomonadati</taxon>
        <taxon>Pseudomonadota</taxon>
        <taxon>Gammaproteobacteria</taxon>
        <taxon>Thiotrichales</taxon>
        <taxon>Piscirickettsiaceae</taxon>
        <taxon>Thiomicrorhabdus</taxon>
    </lineage>
</organism>
<dbReference type="EMBL" id="AP024202">
    <property type="protein sequence ID" value="BCN94075.1"/>
    <property type="molecule type" value="Genomic_DNA"/>
</dbReference>
<sequence>MLTGLADWVCKATELFTLNFVVVADSEFSTALVEVFNPVVYALCETGGNPCIPFIIKTPNKPLKREPTSV</sequence>